<reference evidence="6" key="1">
    <citation type="submission" date="2018-05" db="EMBL/GenBank/DDBJ databases">
        <authorList>
            <person name="Lanie J.A."/>
            <person name="Ng W.-L."/>
            <person name="Kazmierczak K.M."/>
            <person name="Andrzejewski T.M."/>
            <person name="Davidsen T.M."/>
            <person name="Wayne K.J."/>
            <person name="Tettelin H."/>
            <person name="Glass J.I."/>
            <person name="Rusch D."/>
            <person name="Podicherti R."/>
            <person name="Tsui H.-C.T."/>
            <person name="Winkler M.E."/>
        </authorList>
    </citation>
    <scope>NUCLEOTIDE SEQUENCE</scope>
</reference>
<evidence type="ECO:0000256" key="5">
    <source>
        <dbReference type="ARBA" id="ARBA00023315"/>
    </source>
</evidence>
<evidence type="ECO:0008006" key="7">
    <source>
        <dbReference type="Google" id="ProtNLM"/>
    </source>
</evidence>
<dbReference type="SUPFAM" id="SSF56266">
    <property type="entry name" value="DmpA/ArgJ-like"/>
    <property type="match status" value="1"/>
</dbReference>
<keyword evidence="5" id="KW-0012">Acyltransferase</keyword>
<dbReference type="InterPro" id="IPR002813">
    <property type="entry name" value="Arg_biosynth_ArgJ"/>
</dbReference>
<dbReference type="Gene3D" id="3.60.70.12">
    <property type="entry name" value="L-amino peptidase D-ALA esterase/amidase"/>
    <property type="match status" value="1"/>
</dbReference>
<evidence type="ECO:0000256" key="2">
    <source>
        <dbReference type="ARBA" id="ARBA00022605"/>
    </source>
</evidence>
<accession>A0A382HMM4</accession>
<organism evidence="6">
    <name type="scientific">marine metagenome</name>
    <dbReference type="NCBI Taxonomy" id="408172"/>
    <lineage>
        <taxon>unclassified sequences</taxon>
        <taxon>metagenomes</taxon>
        <taxon>ecological metagenomes</taxon>
    </lineage>
</organism>
<dbReference type="GO" id="GO:0006592">
    <property type="term" value="P:ornithine biosynthetic process"/>
    <property type="evidence" value="ECO:0007669"/>
    <property type="project" value="TreeGrafter"/>
</dbReference>
<dbReference type="Pfam" id="PF01960">
    <property type="entry name" value="ArgJ"/>
    <property type="match status" value="1"/>
</dbReference>
<dbReference type="FunFam" id="3.60.70.12:FF:000001">
    <property type="entry name" value="Arginine biosynthesis bifunctional protein ArgJ, chloroplastic"/>
    <property type="match status" value="1"/>
</dbReference>
<dbReference type="GO" id="GO:0006526">
    <property type="term" value="P:L-arginine biosynthetic process"/>
    <property type="evidence" value="ECO:0007669"/>
    <property type="project" value="UniProtKB-KW"/>
</dbReference>
<keyword evidence="4" id="KW-0068">Autocatalytic cleavage</keyword>
<keyword evidence="2" id="KW-0028">Amino-acid biosynthesis</keyword>
<protein>
    <recommendedName>
        <fullName evidence="7">Glutamate N-acetyltransferase</fullName>
    </recommendedName>
</protein>
<dbReference type="PANTHER" id="PTHR23100">
    <property type="entry name" value="ARGININE BIOSYNTHESIS BIFUNCTIONAL PROTEIN ARGJ"/>
    <property type="match status" value="1"/>
</dbReference>
<keyword evidence="3" id="KW-0808">Transferase</keyword>
<evidence type="ECO:0000313" key="6">
    <source>
        <dbReference type="EMBL" id="SVB88449.1"/>
    </source>
</evidence>
<feature type="non-terminal residue" evidence="6">
    <location>
        <position position="260"/>
    </location>
</feature>
<proteinExistence type="inferred from homology"/>
<dbReference type="PANTHER" id="PTHR23100:SF0">
    <property type="entry name" value="ARGININE BIOSYNTHESIS BIFUNCTIONAL PROTEIN ARGJ, MITOCHONDRIAL"/>
    <property type="match status" value="1"/>
</dbReference>
<dbReference type="GO" id="GO:0004042">
    <property type="term" value="F:L-glutamate N-acetyltransferase activity"/>
    <property type="evidence" value="ECO:0007669"/>
    <property type="project" value="TreeGrafter"/>
</dbReference>
<name>A0A382HMM4_9ZZZZ</name>
<gene>
    <name evidence="6" type="ORF">METZ01_LOCUS241303</name>
</gene>
<dbReference type="AlphaFoldDB" id="A0A382HMM4"/>
<evidence type="ECO:0000256" key="1">
    <source>
        <dbReference type="ARBA" id="ARBA00022571"/>
    </source>
</evidence>
<sequence length="260" mass="27229">MPKLTVSPLAPAGFPDLPIIPGLRLAAHAAGERYRRRADLALAELAAGSTIAGVFTRSTMPGAPVVWCRRHIRKGKARAIVVNAGNANVFTGKQGMDDVATTAKAIAGVVGCRPGEVMVASTGVIGETLSVDRLVRAVPTLQGKLKDRNWRAAAKAICTTDTYPKGAWARAVIDGVSVTIAGIAKGSGMIAPDMATMLSFLFTDAKLPSNVLDDLLKWANRRSFNCITVDGDTSTSDTVLLAATGQGARHARVIDATDPR</sequence>
<keyword evidence="1" id="KW-0055">Arginine biosynthesis</keyword>
<dbReference type="InterPro" id="IPR016117">
    <property type="entry name" value="ArgJ-like_dom_sf"/>
</dbReference>
<dbReference type="HAMAP" id="MF_01106">
    <property type="entry name" value="ArgJ"/>
    <property type="match status" value="1"/>
</dbReference>
<dbReference type="EMBL" id="UINC01062135">
    <property type="protein sequence ID" value="SVB88449.1"/>
    <property type="molecule type" value="Genomic_DNA"/>
</dbReference>
<dbReference type="GO" id="GO:0004358">
    <property type="term" value="F:L-glutamate N-acetyltransferase activity, acting on acetyl-L-ornithine as donor"/>
    <property type="evidence" value="ECO:0007669"/>
    <property type="project" value="InterPro"/>
</dbReference>
<evidence type="ECO:0000256" key="3">
    <source>
        <dbReference type="ARBA" id="ARBA00022679"/>
    </source>
</evidence>
<evidence type="ECO:0000256" key="4">
    <source>
        <dbReference type="ARBA" id="ARBA00022813"/>
    </source>
</evidence>